<protein>
    <submittedName>
        <fullName evidence="1">Uncharacterized protein</fullName>
    </submittedName>
</protein>
<dbReference type="Proteomes" id="UP001223683">
    <property type="component" value="Chromosome"/>
</dbReference>
<dbReference type="GeneID" id="72530239"/>
<sequence>MAVPSSIDILCFMEKKKTELINSYKILSLLKKNTDYYFTITDITHFTGISRYRTEHILSEFETMALVSKRVEHFGASCRYYYKGTLSEE</sequence>
<reference evidence="1" key="1">
    <citation type="submission" date="2022-10" db="EMBL/GenBank/DDBJ databases">
        <title>Complete genome of Ep21-8.</title>
        <authorList>
            <person name="Kang Y.-R."/>
            <person name="Kim D.-H."/>
        </authorList>
    </citation>
    <scope>NUCLEOTIDE SEQUENCE</scope>
    <source>
        <strain evidence="1">Ep21-8</strain>
    </source>
</reference>
<dbReference type="RefSeq" id="WP_012850265.1">
    <property type="nucleotide sequence ID" value="NZ_BAYT01000029.1"/>
</dbReference>
<gene>
    <name evidence="1" type="ORF">PWJ79_16720</name>
</gene>
<proteinExistence type="predicted"/>
<organism evidence="1 2">
    <name type="scientific">Edwardsiella piscicida</name>
    <dbReference type="NCBI Taxonomy" id="1263550"/>
    <lineage>
        <taxon>Bacteria</taxon>
        <taxon>Pseudomonadati</taxon>
        <taxon>Pseudomonadota</taxon>
        <taxon>Gammaproteobacteria</taxon>
        <taxon>Enterobacterales</taxon>
        <taxon>Hafniaceae</taxon>
        <taxon>Edwardsiella</taxon>
    </lineage>
</organism>
<dbReference type="EMBL" id="CP118390">
    <property type="protein sequence ID" value="WDU91017.1"/>
    <property type="molecule type" value="Genomic_DNA"/>
</dbReference>
<accession>A0AAQ3C2V5</accession>
<dbReference type="AlphaFoldDB" id="A0AAQ3C2V5"/>
<evidence type="ECO:0000313" key="2">
    <source>
        <dbReference type="Proteomes" id="UP001223683"/>
    </source>
</evidence>
<evidence type="ECO:0000313" key="1">
    <source>
        <dbReference type="EMBL" id="WDU91017.1"/>
    </source>
</evidence>
<name>A0AAQ3C2V5_EDWPI</name>